<keyword evidence="3" id="KW-1185">Reference proteome</keyword>
<evidence type="ECO:0000313" key="3">
    <source>
        <dbReference type="Proteomes" id="UP000646827"/>
    </source>
</evidence>
<sequence>MIANERNRRPAHYRRLLRQRMERELPMQQNLNSQIDPPSYHVAIDIIDPRPPPPTYGQHRRDTRIASLTQQQQQQ</sequence>
<comment type="caution">
    <text evidence="2">The sequence shown here is derived from an EMBL/GenBank/DDBJ whole genome shotgun (WGS) entry which is preliminary data.</text>
</comment>
<dbReference type="AlphaFoldDB" id="A0A8H7VT12"/>
<name>A0A8H7VT12_9FUNG</name>
<feature type="region of interest" description="Disordered" evidence="1">
    <location>
        <begin position="45"/>
        <end position="75"/>
    </location>
</feature>
<dbReference type="Proteomes" id="UP000646827">
    <property type="component" value="Unassembled WGS sequence"/>
</dbReference>
<gene>
    <name evidence="2" type="ORF">INT45_004750</name>
</gene>
<reference evidence="2 3" key="1">
    <citation type="submission" date="2020-12" db="EMBL/GenBank/DDBJ databases">
        <title>Metabolic potential, ecology and presence of endohyphal bacteria is reflected in genomic diversity of Mucoromycotina.</title>
        <authorList>
            <person name="Muszewska A."/>
            <person name="Okrasinska A."/>
            <person name="Steczkiewicz K."/>
            <person name="Drgas O."/>
            <person name="Orlowska M."/>
            <person name="Perlinska-Lenart U."/>
            <person name="Aleksandrzak-Piekarczyk T."/>
            <person name="Szatraj K."/>
            <person name="Zielenkiewicz U."/>
            <person name="Pilsyk S."/>
            <person name="Malc E."/>
            <person name="Mieczkowski P."/>
            <person name="Kruszewska J.S."/>
            <person name="Biernat P."/>
            <person name="Pawlowska J."/>
        </authorList>
    </citation>
    <scope>NUCLEOTIDE SEQUENCE [LARGE SCALE GENOMIC DNA]</scope>
    <source>
        <strain evidence="2 3">CBS 142.35</strain>
    </source>
</reference>
<accession>A0A8H7VT12</accession>
<organism evidence="2 3">
    <name type="scientific">Circinella minor</name>
    <dbReference type="NCBI Taxonomy" id="1195481"/>
    <lineage>
        <taxon>Eukaryota</taxon>
        <taxon>Fungi</taxon>
        <taxon>Fungi incertae sedis</taxon>
        <taxon>Mucoromycota</taxon>
        <taxon>Mucoromycotina</taxon>
        <taxon>Mucoromycetes</taxon>
        <taxon>Mucorales</taxon>
        <taxon>Lichtheimiaceae</taxon>
        <taxon>Circinella</taxon>
    </lineage>
</organism>
<evidence type="ECO:0000313" key="2">
    <source>
        <dbReference type="EMBL" id="KAG2227708.1"/>
    </source>
</evidence>
<feature type="compositionally biased region" description="Polar residues" evidence="1">
    <location>
        <begin position="66"/>
        <end position="75"/>
    </location>
</feature>
<evidence type="ECO:0000256" key="1">
    <source>
        <dbReference type="SAM" id="MobiDB-lite"/>
    </source>
</evidence>
<proteinExistence type="predicted"/>
<protein>
    <submittedName>
        <fullName evidence="2">Uncharacterized protein</fullName>
    </submittedName>
</protein>
<dbReference type="EMBL" id="JAEPRB010000005">
    <property type="protein sequence ID" value="KAG2227708.1"/>
    <property type="molecule type" value="Genomic_DNA"/>
</dbReference>